<evidence type="ECO:0000313" key="2">
    <source>
        <dbReference type="Proteomes" id="UP000254116"/>
    </source>
</evidence>
<reference evidence="1 2" key="1">
    <citation type="submission" date="2018-06" db="EMBL/GenBank/DDBJ databases">
        <authorList>
            <consortium name="Pathogen Informatics"/>
            <person name="Doyle S."/>
        </authorList>
    </citation>
    <scope>NUCLEOTIDE SEQUENCE [LARGE SCALE GENOMIC DNA]</scope>
    <source>
        <strain evidence="1 2">NCTC10702</strain>
    </source>
</reference>
<dbReference type="AlphaFoldDB" id="A0A380EK41"/>
<dbReference type="Gene3D" id="2.40.37.10">
    <property type="entry name" value="Lyase, Ornithine Decarboxylase, Chain A, domain 1"/>
    <property type="match status" value="1"/>
</dbReference>
<dbReference type="EC" id="4.1.1.20" evidence="1"/>
<protein>
    <submittedName>
        <fullName evidence="1">Diaminopimelate decarboxylase</fullName>
        <ecNumber evidence="1">4.1.1.20</ecNumber>
    </submittedName>
</protein>
<keyword evidence="1" id="KW-0456">Lyase</keyword>
<dbReference type="Proteomes" id="UP000254116">
    <property type="component" value="Unassembled WGS sequence"/>
</dbReference>
<evidence type="ECO:0000313" key="1">
    <source>
        <dbReference type="EMBL" id="SUL35297.1"/>
    </source>
</evidence>
<dbReference type="SUPFAM" id="SSF51419">
    <property type="entry name" value="PLP-binding barrel"/>
    <property type="match status" value="1"/>
</dbReference>
<dbReference type="InterPro" id="IPR009006">
    <property type="entry name" value="Ala_racemase/Decarboxylase_C"/>
</dbReference>
<dbReference type="EMBL" id="UHBY01000003">
    <property type="protein sequence ID" value="SUL35297.1"/>
    <property type="molecule type" value="Genomic_DNA"/>
</dbReference>
<dbReference type="InterPro" id="IPR029066">
    <property type="entry name" value="PLP-binding_barrel"/>
</dbReference>
<name>A0A380EK41_STAAU</name>
<gene>
    <name evidence="1" type="primary">lysA_1</name>
    <name evidence="1" type="ORF">NCTC10702_02212</name>
</gene>
<accession>A0A380EK41</accession>
<proteinExistence type="predicted"/>
<sequence length="79" mass="9164">MTVKYNQNGELTMDGISLKTIAQNFGTPTIVYDELQIREQMRRYHRAFKDSGLKYNISYASKAFTCIQMVKLVAEEDYS</sequence>
<dbReference type="Gene3D" id="3.20.20.10">
    <property type="entry name" value="Alanine racemase"/>
    <property type="match status" value="1"/>
</dbReference>
<organism evidence="1 2">
    <name type="scientific">Staphylococcus aureus</name>
    <dbReference type="NCBI Taxonomy" id="1280"/>
    <lineage>
        <taxon>Bacteria</taxon>
        <taxon>Bacillati</taxon>
        <taxon>Bacillota</taxon>
        <taxon>Bacilli</taxon>
        <taxon>Bacillales</taxon>
        <taxon>Staphylococcaceae</taxon>
        <taxon>Staphylococcus</taxon>
    </lineage>
</organism>
<dbReference type="GO" id="GO:0008836">
    <property type="term" value="F:diaminopimelate decarboxylase activity"/>
    <property type="evidence" value="ECO:0007669"/>
    <property type="project" value="UniProtKB-EC"/>
</dbReference>